<protein>
    <submittedName>
        <fullName evidence="1">Uncharacterized protein</fullName>
    </submittedName>
</protein>
<evidence type="ECO:0000313" key="2">
    <source>
        <dbReference type="Proteomes" id="UP000003835"/>
    </source>
</evidence>
<reference evidence="1 2" key="1">
    <citation type="submission" date="2008-07" db="EMBL/GenBank/DDBJ databases">
        <authorList>
            <person name="Tandeau de Marsac N."/>
            <person name="Ferriera S."/>
            <person name="Johnson J."/>
            <person name="Kravitz S."/>
            <person name="Beeson K."/>
            <person name="Sutton G."/>
            <person name="Rogers Y.-H."/>
            <person name="Friedman R."/>
            <person name="Frazier M."/>
            <person name="Venter J.C."/>
        </authorList>
    </citation>
    <scope>NUCLEOTIDE SEQUENCE [LARGE SCALE GENOMIC DNA]</scope>
    <source>
        <strain evidence="1 2">PCC 7420</strain>
    </source>
</reference>
<dbReference type="AlphaFoldDB" id="B4VPH6"/>
<dbReference type="HOGENOM" id="CLU_2842235_0_0_3"/>
<dbReference type="STRING" id="118168.MC7420_5564"/>
<dbReference type="EMBL" id="DS989847">
    <property type="protein sequence ID" value="EDX76130.1"/>
    <property type="molecule type" value="Genomic_DNA"/>
</dbReference>
<name>B4VPH6_9CYAN</name>
<sequence length="65" mass="7413">MIFGHWSLVIGHWSLVICPEINHLDRAGLVTLGWAKNDSSETRPYIENFFLVINYLPSPSAPPQY</sequence>
<organism evidence="1 2">
    <name type="scientific">Coleofasciculus chthonoplastes PCC 7420</name>
    <dbReference type="NCBI Taxonomy" id="118168"/>
    <lineage>
        <taxon>Bacteria</taxon>
        <taxon>Bacillati</taxon>
        <taxon>Cyanobacteriota</taxon>
        <taxon>Cyanophyceae</taxon>
        <taxon>Coleofasciculales</taxon>
        <taxon>Coleofasciculaceae</taxon>
        <taxon>Coleofasciculus</taxon>
    </lineage>
</organism>
<accession>B4VPH6</accession>
<proteinExistence type="predicted"/>
<dbReference type="Proteomes" id="UP000003835">
    <property type="component" value="Unassembled WGS sequence"/>
</dbReference>
<gene>
    <name evidence="1" type="ORF">MC7420_5564</name>
</gene>
<dbReference type="RefSeq" id="WP_006100618.1">
    <property type="nucleotide sequence ID" value="NZ_DS989847.1"/>
</dbReference>
<keyword evidence="2" id="KW-1185">Reference proteome</keyword>
<evidence type="ECO:0000313" key="1">
    <source>
        <dbReference type="EMBL" id="EDX76130.1"/>
    </source>
</evidence>